<proteinExistence type="predicted"/>
<reference evidence="2" key="1">
    <citation type="journal article" date="2018" name="Int. J. Syst. Evol. Microbiol.">
        <title>Neptunicella marina gen. nov., sp. nov., isolated from surface seawater.</title>
        <authorList>
            <person name="Liu X."/>
            <person name="Lai Q."/>
            <person name="Du Y."/>
            <person name="Zhang X."/>
            <person name="Liu Z."/>
            <person name="Sun F."/>
            <person name="Shao Z."/>
        </authorList>
    </citation>
    <scope>NUCLEOTIDE SEQUENCE</scope>
    <source>
        <strain evidence="2">S27-2</strain>
    </source>
</reference>
<keyword evidence="3" id="KW-1185">Reference proteome</keyword>
<feature type="transmembrane region" description="Helical" evidence="1">
    <location>
        <begin position="37"/>
        <end position="58"/>
    </location>
</feature>
<evidence type="ECO:0008006" key="4">
    <source>
        <dbReference type="Google" id="ProtNLM"/>
    </source>
</evidence>
<feature type="transmembrane region" description="Helical" evidence="1">
    <location>
        <begin position="64"/>
        <end position="84"/>
    </location>
</feature>
<dbReference type="AlphaFoldDB" id="A0A8J6INF3"/>
<feature type="transmembrane region" description="Helical" evidence="1">
    <location>
        <begin position="6"/>
        <end position="25"/>
    </location>
</feature>
<name>A0A8J6INF3_9ALTE</name>
<dbReference type="InterPro" id="IPR046730">
    <property type="entry name" value="DUF6622"/>
</dbReference>
<evidence type="ECO:0000313" key="3">
    <source>
        <dbReference type="Proteomes" id="UP000601768"/>
    </source>
</evidence>
<dbReference type="EMBL" id="JACNEP010000003">
    <property type="protein sequence ID" value="MBC3765205.1"/>
    <property type="molecule type" value="Genomic_DNA"/>
</dbReference>
<dbReference type="Pfam" id="PF20327">
    <property type="entry name" value="DUF6622"/>
    <property type="match status" value="1"/>
</dbReference>
<sequence>MLLQILSHTPVWVFGLFGFLLYLSWQQSKTRQVKQAVIFILPVGMLFLSFFGLVSSFGYTLLPIGLWLAGLVAVTLIAQTTFAVTGAKYEPAQKVYVIPGSWVPGLFIMAIFLCKYVVGVMSATSPEVLQLPLIKFGLSVLYGAFSGVFFARALSVYRVKHQI</sequence>
<feature type="transmembrane region" description="Helical" evidence="1">
    <location>
        <begin position="138"/>
        <end position="157"/>
    </location>
</feature>
<evidence type="ECO:0000256" key="1">
    <source>
        <dbReference type="SAM" id="Phobius"/>
    </source>
</evidence>
<keyword evidence="1" id="KW-1133">Transmembrane helix</keyword>
<accession>A0A8J6INF3</accession>
<keyword evidence="1" id="KW-0472">Membrane</keyword>
<dbReference type="Proteomes" id="UP000601768">
    <property type="component" value="Unassembled WGS sequence"/>
</dbReference>
<gene>
    <name evidence="2" type="ORF">H8B19_04915</name>
</gene>
<organism evidence="2 3">
    <name type="scientific">Neptunicella marina</name>
    <dbReference type="NCBI Taxonomy" id="2125989"/>
    <lineage>
        <taxon>Bacteria</taxon>
        <taxon>Pseudomonadati</taxon>
        <taxon>Pseudomonadota</taxon>
        <taxon>Gammaproteobacteria</taxon>
        <taxon>Alteromonadales</taxon>
        <taxon>Alteromonadaceae</taxon>
        <taxon>Neptunicella</taxon>
    </lineage>
</organism>
<comment type="caution">
    <text evidence="2">The sequence shown here is derived from an EMBL/GenBank/DDBJ whole genome shotgun (WGS) entry which is preliminary data.</text>
</comment>
<keyword evidence="1" id="KW-0812">Transmembrane</keyword>
<reference evidence="2" key="2">
    <citation type="submission" date="2020-08" db="EMBL/GenBank/DDBJ databases">
        <authorList>
            <person name="Lai Q."/>
        </authorList>
    </citation>
    <scope>NUCLEOTIDE SEQUENCE</scope>
    <source>
        <strain evidence="2">S27-2</strain>
    </source>
</reference>
<protein>
    <recommendedName>
        <fullName evidence="4">DUF1453 domain-containing protein</fullName>
    </recommendedName>
</protein>
<feature type="transmembrane region" description="Helical" evidence="1">
    <location>
        <begin position="96"/>
        <end position="118"/>
    </location>
</feature>
<evidence type="ECO:0000313" key="2">
    <source>
        <dbReference type="EMBL" id="MBC3765205.1"/>
    </source>
</evidence>
<dbReference type="RefSeq" id="WP_186505682.1">
    <property type="nucleotide sequence ID" value="NZ_JACNEP010000003.1"/>
</dbReference>